<dbReference type="EMBL" id="FNFC01000043">
    <property type="protein sequence ID" value="SDK20396.1"/>
    <property type="molecule type" value="Genomic_DNA"/>
</dbReference>
<reference evidence="2 3" key="1">
    <citation type="submission" date="2016-10" db="EMBL/GenBank/DDBJ databases">
        <authorList>
            <person name="de Groot N.N."/>
        </authorList>
    </citation>
    <scope>NUCLEOTIDE SEQUENCE [LARGE SCALE GENOMIC DNA]</scope>
    <source>
        <strain evidence="2 3">IBRC-M10015</strain>
    </source>
</reference>
<dbReference type="AlphaFoldDB" id="A0A1G8ZZ64"/>
<dbReference type="Proteomes" id="UP000198856">
    <property type="component" value="Unassembled WGS sequence"/>
</dbReference>
<dbReference type="Pfam" id="PF06510">
    <property type="entry name" value="DUF1102"/>
    <property type="match status" value="1"/>
</dbReference>
<evidence type="ECO:0000313" key="2">
    <source>
        <dbReference type="EMBL" id="SDK20396.1"/>
    </source>
</evidence>
<protein>
    <recommendedName>
        <fullName evidence="4">DUF1102 domain-containing protein</fullName>
    </recommendedName>
</protein>
<keyword evidence="3" id="KW-1185">Reference proteome</keyword>
<name>A0A1G8ZZ64_9EURY</name>
<evidence type="ECO:0000256" key="1">
    <source>
        <dbReference type="SAM" id="MobiDB-lite"/>
    </source>
</evidence>
<dbReference type="InterPro" id="IPR009482">
    <property type="entry name" value="DUF1102"/>
</dbReference>
<evidence type="ECO:0008006" key="4">
    <source>
        <dbReference type="Google" id="ProtNLM"/>
    </source>
</evidence>
<dbReference type="OrthoDB" id="330708at2157"/>
<gene>
    <name evidence="2" type="ORF">SAMN05216226_1432</name>
</gene>
<dbReference type="RefSeq" id="WP_092704961.1">
    <property type="nucleotide sequence ID" value="NZ_FNFC01000043.1"/>
</dbReference>
<organism evidence="2 3">
    <name type="scientific">Halovenus aranensis</name>
    <dbReference type="NCBI Taxonomy" id="890420"/>
    <lineage>
        <taxon>Archaea</taxon>
        <taxon>Methanobacteriati</taxon>
        <taxon>Methanobacteriota</taxon>
        <taxon>Stenosarchaea group</taxon>
        <taxon>Halobacteria</taxon>
        <taxon>Halobacteriales</taxon>
        <taxon>Haloarculaceae</taxon>
        <taxon>Halovenus</taxon>
    </lineage>
</organism>
<proteinExistence type="predicted"/>
<accession>A0A1G8ZZ64</accession>
<feature type="region of interest" description="Disordered" evidence="1">
    <location>
        <begin position="335"/>
        <end position="383"/>
    </location>
</feature>
<sequence>MKRRKFLVGLGSAGIGGSALIGSGAFSRVDAQRSVTIQAATDPNAYLGMDKCGDPPTPNSSYASIDDNGHLQVLMNPQNPTIGESPLGEGVNSDSRSYFDNVFEICNQGKEAACVYIEDDDSWPTVPDGEIDAGERRVDFYLNGFRDDSLVGSDNALLLDVGECICLGLVTRTFGLSEGDELLGALDDTVRIIADTDGDCFQDPCPVLDGEYQCTVYEFEDPDYVRTGTRFEVFNTGPSGTTFDLAVADNPPDFRGSVSVGANSSTSVVTDASVPQNAVIAWDAPEGCEADLQTWAEYKNSVGVADLTDWYNTFGTGSPPANAPSDFADERVVEVKDIPEQDQDPADTVGPDESIPGDTFPDMSQAAEDLGWVTCEKEGIPDQ</sequence>
<evidence type="ECO:0000313" key="3">
    <source>
        <dbReference type="Proteomes" id="UP000198856"/>
    </source>
</evidence>